<dbReference type="GO" id="GO:0003677">
    <property type="term" value="F:DNA binding"/>
    <property type="evidence" value="ECO:0007669"/>
    <property type="project" value="InterPro"/>
</dbReference>
<dbReference type="SMART" id="SM00530">
    <property type="entry name" value="HTH_XRE"/>
    <property type="match status" value="2"/>
</dbReference>
<feature type="compositionally biased region" description="Basic and acidic residues" evidence="1">
    <location>
        <begin position="254"/>
        <end position="263"/>
    </location>
</feature>
<evidence type="ECO:0000256" key="1">
    <source>
        <dbReference type="SAM" id="MobiDB-lite"/>
    </source>
</evidence>
<feature type="domain" description="HTH cro/C1-type" evidence="2">
    <location>
        <begin position="45"/>
        <end position="65"/>
    </location>
</feature>
<evidence type="ECO:0000259" key="2">
    <source>
        <dbReference type="PROSITE" id="PS50943"/>
    </source>
</evidence>
<organism evidence="3 4">
    <name type="scientific">Orientia tsutsugamushi</name>
    <name type="common">Rickettsia tsutsugamushi</name>
    <dbReference type="NCBI Taxonomy" id="784"/>
    <lineage>
        <taxon>Bacteria</taxon>
        <taxon>Pseudomonadati</taxon>
        <taxon>Pseudomonadota</taxon>
        <taxon>Alphaproteobacteria</taxon>
        <taxon>Rickettsiales</taxon>
        <taxon>Rickettsiaceae</taxon>
        <taxon>Rickettsieae</taxon>
        <taxon>Orientia</taxon>
    </lineage>
</organism>
<proteinExistence type="predicted"/>
<accession>A0A2U3QXG5</accession>
<reference evidence="4" key="1">
    <citation type="submission" date="2018-03" db="EMBL/GenBank/DDBJ databases">
        <authorList>
            <person name="Batty M. E."/>
            <person name="Batty M E."/>
        </authorList>
    </citation>
    <scope>NUCLEOTIDE SEQUENCE [LARGE SCALE GENOMIC DNA]</scope>
</reference>
<feature type="compositionally biased region" description="Basic and acidic residues" evidence="1">
    <location>
        <begin position="220"/>
        <end position="245"/>
    </location>
</feature>
<dbReference type="EMBL" id="LS398547">
    <property type="protein sequence ID" value="SPR05651.1"/>
    <property type="molecule type" value="Genomic_DNA"/>
</dbReference>
<protein>
    <submittedName>
        <fullName evidence="3">Transcriptional regulator</fullName>
    </submittedName>
</protein>
<feature type="region of interest" description="Disordered" evidence="1">
    <location>
        <begin position="220"/>
        <end position="270"/>
    </location>
</feature>
<sequence length="270" mass="30127">MGNTGRPLQKFLKTQMNVMTRMDMAQGSRVSYTEVCALIAGAKPNPRVETVVKLANFFKKPVDEILNRKRKCTNTSISSGYINPEEVNNNIKQFLLQFMQEKELRASELSTGLGHSIMAISDFISGKKESLGSTILVNLADKYGISLHGIMCGALLTQEITEEKDALLSQKHEQKPDTISITEDNVTSSLEVRTSKNIYGATSHHQHTRPTVIERILAEGKKKSEQKESAVARVMAERQTDEETSRSSSMTSRVMDKRTKDSTSSKNRNL</sequence>
<dbReference type="RefSeq" id="WP_045919126.1">
    <property type="nucleotide sequence ID" value="NZ_LS398547.1"/>
</dbReference>
<evidence type="ECO:0000313" key="3">
    <source>
        <dbReference type="EMBL" id="SPR05651.1"/>
    </source>
</evidence>
<dbReference type="InterPro" id="IPR010982">
    <property type="entry name" value="Lambda_DNA-bd_dom_sf"/>
</dbReference>
<dbReference type="SUPFAM" id="SSF47413">
    <property type="entry name" value="lambda repressor-like DNA-binding domains"/>
    <property type="match status" value="1"/>
</dbReference>
<dbReference type="Proteomes" id="UP000244960">
    <property type="component" value="Chromosome I"/>
</dbReference>
<dbReference type="InterPro" id="IPR001387">
    <property type="entry name" value="Cro/C1-type_HTH"/>
</dbReference>
<evidence type="ECO:0000313" key="4">
    <source>
        <dbReference type="Proteomes" id="UP000244960"/>
    </source>
</evidence>
<dbReference type="AlphaFoldDB" id="A0A2U3QXG5"/>
<name>A0A2U3QXG5_ORITS</name>
<dbReference type="Gene3D" id="1.10.260.40">
    <property type="entry name" value="lambda repressor-like DNA-binding domains"/>
    <property type="match status" value="1"/>
</dbReference>
<gene>
    <name evidence="3" type="ORF">UT176_00782</name>
</gene>
<dbReference type="PROSITE" id="PS50943">
    <property type="entry name" value="HTH_CROC1"/>
    <property type="match status" value="1"/>
</dbReference>